<feature type="coiled-coil region" evidence="3">
    <location>
        <begin position="167"/>
        <end position="225"/>
    </location>
</feature>
<dbReference type="Gene3D" id="1.10.287.470">
    <property type="entry name" value="Helix hairpin bin"/>
    <property type="match status" value="1"/>
</dbReference>
<keyword evidence="11" id="KW-1185">Reference proteome</keyword>
<feature type="domain" description="CzcB-like C-terminal circularly permuted SH3-like" evidence="9">
    <location>
        <begin position="356"/>
        <end position="422"/>
    </location>
</feature>
<dbReference type="Pfam" id="PF25954">
    <property type="entry name" value="Beta-barrel_RND_2"/>
    <property type="match status" value="1"/>
</dbReference>
<sequence length="434" mass="47019">MLKLKHNLKNQHGKISQSVLIIIALVITALVALGLFISGKNKPAKTDEHGHGESEAHAEDGHGKEAEHDHKEGGDHAHEEGAEGVDDHAEAISLSAQQMAEQGVQLAKVEVGAVSKSASYPAKLTVNTDRQAHVSPAFSGHVQSVSVELGQHVKKGQALATLLVPDLVDQQSNLQIAQSNLQLAKQDYERERQLWSQGISAKQDYQRAYNAYQQAQIQVQATKARLSAFGASSGSNGRYVLTAPISGVISKKDLVVGENVQLADQLFIIDQLDQLWLEFIAPSSEFATLAPNQQIEFKSLQTGNVFKAQIQTLNSEADAQTGRLQVRAKVLSNATELRPNLMVNVQLQQAGSTQAIRVLKSAVQKIEGKDAVFVAHEHDKKIEFSSQPVILGQVSGDGQWIEVQSGLTQGQQYAAQGSFLLKSELEKGEASHEH</sequence>
<feature type="domain" description="CzcB-like alpha-helical hairpin" evidence="6">
    <location>
        <begin position="169"/>
        <end position="228"/>
    </location>
</feature>
<evidence type="ECO:0000256" key="5">
    <source>
        <dbReference type="SAM" id="Phobius"/>
    </source>
</evidence>
<dbReference type="Gene3D" id="2.40.50.100">
    <property type="match status" value="1"/>
</dbReference>
<feature type="domain" description="CzcB-like barrel-sandwich hybrid" evidence="8">
    <location>
        <begin position="130"/>
        <end position="269"/>
    </location>
</feature>
<dbReference type="Pfam" id="PF25973">
    <property type="entry name" value="BSH_CzcB"/>
    <property type="match status" value="1"/>
</dbReference>
<reference evidence="10 11" key="1">
    <citation type="submission" date="2023-06" db="EMBL/GenBank/DDBJ databases">
        <title>Genomic Analysis of Acinetobacter Strains Recovered from South Australian Aquatic Samples provides Insights into the Circulation of Antibiotic Resistance determinants in the Environment.</title>
        <authorList>
            <person name="Tobin L."/>
            <person name="Jarocki V.M."/>
            <person name="Kenyon J."/>
            <person name="Drigo B."/>
            <person name="Donner E."/>
            <person name="Djordjevic S.P."/>
            <person name="Hamidian M."/>
        </authorList>
    </citation>
    <scope>NUCLEOTIDE SEQUENCE [LARGE SCALE GENOMIC DNA]</scope>
    <source>
        <strain evidence="10 11">SAAc652</strain>
    </source>
</reference>
<dbReference type="Gene3D" id="2.40.420.20">
    <property type="match status" value="1"/>
</dbReference>
<dbReference type="RefSeq" id="WP_317083916.1">
    <property type="nucleotide sequence ID" value="NZ_JASVDY010000003.1"/>
</dbReference>
<gene>
    <name evidence="10" type="ORF">QR674_09845</name>
</gene>
<keyword evidence="5" id="KW-0472">Membrane</keyword>
<evidence type="ECO:0000256" key="3">
    <source>
        <dbReference type="SAM" id="Coils"/>
    </source>
</evidence>
<dbReference type="SUPFAM" id="SSF111369">
    <property type="entry name" value="HlyD-like secretion proteins"/>
    <property type="match status" value="1"/>
</dbReference>
<dbReference type="InterPro" id="IPR058647">
    <property type="entry name" value="BSH_CzcB-like"/>
</dbReference>
<organism evidence="10 11">
    <name type="scientific">Acinetobacter chinensis</name>
    <dbReference type="NCBI Taxonomy" id="2004650"/>
    <lineage>
        <taxon>Bacteria</taxon>
        <taxon>Pseudomonadati</taxon>
        <taxon>Pseudomonadota</taxon>
        <taxon>Gammaproteobacteria</taxon>
        <taxon>Moraxellales</taxon>
        <taxon>Moraxellaceae</taxon>
        <taxon>Acinetobacter</taxon>
    </lineage>
</organism>
<evidence type="ECO:0000256" key="1">
    <source>
        <dbReference type="ARBA" id="ARBA00009477"/>
    </source>
</evidence>
<dbReference type="InterPro" id="IPR058649">
    <property type="entry name" value="CzcB_C"/>
</dbReference>
<dbReference type="NCBIfam" id="TIGR01730">
    <property type="entry name" value="RND_mfp"/>
    <property type="match status" value="1"/>
</dbReference>
<dbReference type="Pfam" id="PF25975">
    <property type="entry name" value="CzcB_C"/>
    <property type="match status" value="1"/>
</dbReference>
<evidence type="ECO:0000313" key="10">
    <source>
        <dbReference type="EMBL" id="MDV2469288.1"/>
    </source>
</evidence>
<dbReference type="PANTHER" id="PTHR30097:SF4">
    <property type="entry name" value="SLR6042 PROTEIN"/>
    <property type="match status" value="1"/>
</dbReference>
<evidence type="ECO:0000256" key="4">
    <source>
        <dbReference type="SAM" id="MobiDB-lite"/>
    </source>
</evidence>
<proteinExistence type="inferred from homology"/>
<comment type="similarity">
    <text evidence="1">Belongs to the membrane fusion protein (MFP) (TC 8.A.1) family.</text>
</comment>
<name>A0ABU3WFY4_9GAMM</name>
<keyword evidence="3" id="KW-0175">Coiled coil</keyword>
<evidence type="ECO:0000313" key="11">
    <source>
        <dbReference type="Proteomes" id="UP001278188"/>
    </source>
</evidence>
<dbReference type="InterPro" id="IPR058648">
    <property type="entry name" value="HH_CzcB-like"/>
</dbReference>
<dbReference type="EMBL" id="JASVDY010000003">
    <property type="protein sequence ID" value="MDV2469288.1"/>
    <property type="molecule type" value="Genomic_DNA"/>
</dbReference>
<dbReference type="Proteomes" id="UP001278188">
    <property type="component" value="Unassembled WGS sequence"/>
</dbReference>
<evidence type="ECO:0000256" key="2">
    <source>
        <dbReference type="ARBA" id="ARBA00022448"/>
    </source>
</evidence>
<evidence type="ECO:0000259" key="6">
    <source>
        <dbReference type="Pfam" id="PF25893"/>
    </source>
</evidence>
<dbReference type="Pfam" id="PF25893">
    <property type="entry name" value="HH_CzcB"/>
    <property type="match status" value="1"/>
</dbReference>
<evidence type="ECO:0000259" key="8">
    <source>
        <dbReference type="Pfam" id="PF25973"/>
    </source>
</evidence>
<keyword evidence="5" id="KW-0812">Transmembrane</keyword>
<dbReference type="InterPro" id="IPR006143">
    <property type="entry name" value="RND_pump_MFP"/>
</dbReference>
<dbReference type="PANTHER" id="PTHR30097">
    <property type="entry name" value="CATION EFFLUX SYSTEM PROTEIN CUSB"/>
    <property type="match status" value="1"/>
</dbReference>
<feature type="domain" description="CusB-like beta-barrel" evidence="7">
    <location>
        <begin position="274"/>
        <end position="350"/>
    </location>
</feature>
<evidence type="ECO:0000259" key="7">
    <source>
        <dbReference type="Pfam" id="PF25954"/>
    </source>
</evidence>
<dbReference type="InterPro" id="IPR058792">
    <property type="entry name" value="Beta-barrel_RND_2"/>
</dbReference>
<comment type="caution">
    <text evidence="10">The sequence shown here is derived from an EMBL/GenBank/DDBJ whole genome shotgun (WGS) entry which is preliminary data.</text>
</comment>
<protein>
    <submittedName>
        <fullName evidence="10">Efflux RND transporter periplasmic adaptor subunit</fullName>
    </submittedName>
</protein>
<dbReference type="Gene3D" id="2.40.30.170">
    <property type="match status" value="1"/>
</dbReference>
<feature type="compositionally biased region" description="Basic and acidic residues" evidence="4">
    <location>
        <begin position="44"/>
        <end position="81"/>
    </location>
</feature>
<dbReference type="InterPro" id="IPR051909">
    <property type="entry name" value="MFP_Cation_Efflux"/>
</dbReference>
<evidence type="ECO:0000259" key="9">
    <source>
        <dbReference type="Pfam" id="PF25975"/>
    </source>
</evidence>
<feature type="region of interest" description="Disordered" evidence="4">
    <location>
        <begin position="43"/>
        <end position="81"/>
    </location>
</feature>
<accession>A0ABU3WFY4</accession>
<keyword evidence="2" id="KW-0813">Transport</keyword>
<keyword evidence="5" id="KW-1133">Transmembrane helix</keyword>
<feature type="transmembrane region" description="Helical" evidence="5">
    <location>
        <begin position="20"/>
        <end position="39"/>
    </location>
</feature>